<gene>
    <name evidence="1" type="ORF">MERR_LOCUS43270</name>
</gene>
<proteinExistence type="predicted"/>
<protein>
    <submittedName>
        <fullName evidence="1">Uncharacterized protein</fullName>
    </submittedName>
</protein>
<organism evidence="1 2">
    <name type="scientific">Microthlaspi erraticum</name>
    <dbReference type="NCBI Taxonomy" id="1685480"/>
    <lineage>
        <taxon>Eukaryota</taxon>
        <taxon>Viridiplantae</taxon>
        <taxon>Streptophyta</taxon>
        <taxon>Embryophyta</taxon>
        <taxon>Tracheophyta</taxon>
        <taxon>Spermatophyta</taxon>
        <taxon>Magnoliopsida</taxon>
        <taxon>eudicotyledons</taxon>
        <taxon>Gunneridae</taxon>
        <taxon>Pentapetalae</taxon>
        <taxon>rosids</taxon>
        <taxon>malvids</taxon>
        <taxon>Brassicales</taxon>
        <taxon>Brassicaceae</taxon>
        <taxon>Coluteocarpeae</taxon>
        <taxon>Microthlaspi</taxon>
    </lineage>
</organism>
<reference evidence="1" key="1">
    <citation type="submission" date="2020-01" db="EMBL/GenBank/DDBJ databases">
        <authorList>
            <person name="Mishra B."/>
        </authorList>
    </citation>
    <scope>NUCLEOTIDE SEQUENCE [LARGE SCALE GENOMIC DNA]</scope>
</reference>
<sequence>MGRQKFHAFMFPMFAFGHMTPYLHLANKLAEKASSFTYHCSSCDGLPAGTDTVSDIPVTLWKFFTEAFDLTRDQVEAAWQESIVKSMMYNIVSANTIAHDLVPGAELGVPPPGYPSSKVLYRAHDAHALLSLSVYYNEVYFGSPQQLRTAISFE</sequence>
<dbReference type="AlphaFoldDB" id="A0A6D2L8A2"/>
<dbReference type="EMBL" id="CACVBM020001618">
    <property type="protein sequence ID" value="CAA7056034.1"/>
    <property type="molecule type" value="Genomic_DNA"/>
</dbReference>
<dbReference type="OrthoDB" id="5835829at2759"/>
<keyword evidence="2" id="KW-1185">Reference proteome</keyword>
<comment type="caution">
    <text evidence="1">The sequence shown here is derived from an EMBL/GenBank/DDBJ whole genome shotgun (WGS) entry which is preliminary data.</text>
</comment>
<evidence type="ECO:0000313" key="2">
    <source>
        <dbReference type="Proteomes" id="UP000467841"/>
    </source>
</evidence>
<dbReference type="Proteomes" id="UP000467841">
    <property type="component" value="Unassembled WGS sequence"/>
</dbReference>
<accession>A0A6D2L8A2</accession>
<dbReference type="Gene3D" id="3.40.50.2000">
    <property type="entry name" value="Glycogen Phosphorylase B"/>
    <property type="match status" value="1"/>
</dbReference>
<evidence type="ECO:0000313" key="1">
    <source>
        <dbReference type="EMBL" id="CAA7056034.1"/>
    </source>
</evidence>
<dbReference type="SUPFAM" id="SSF53756">
    <property type="entry name" value="UDP-Glycosyltransferase/glycogen phosphorylase"/>
    <property type="match status" value="1"/>
</dbReference>
<name>A0A6D2L8A2_9BRAS</name>